<dbReference type="InterPro" id="IPR051611">
    <property type="entry name" value="ECF_transporter_component"/>
</dbReference>
<dbReference type="CDD" id="cd16914">
    <property type="entry name" value="EcfT"/>
    <property type="match status" value="1"/>
</dbReference>
<keyword evidence="3 6" id="KW-0812">Transmembrane</keyword>
<feature type="transmembrane region" description="Helical" evidence="6">
    <location>
        <begin position="63"/>
        <end position="82"/>
    </location>
</feature>
<feature type="transmembrane region" description="Helical" evidence="6">
    <location>
        <begin position="215"/>
        <end position="238"/>
    </location>
</feature>
<dbReference type="Pfam" id="PF02361">
    <property type="entry name" value="CbiQ"/>
    <property type="match status" value="1"/>
</dbReference>
<evidence type="ECO:0000256" key="2">
    <source>
        <dbReference type="ARBA" id="ARBA00022475"/>
    </source>
</evidence>
<protein>
    <submittedName>
        <fullName evidence="7">ABC-type cobalt transport system, permease component CbiQ</fullName>
    </submittedName>
</protein>
<gene>
    <name evidence="7" type="ordered locus">Shel_23150</name>
</gene>
<dbReference type="STRING" id="471855.Shel_23150"/>
<proteinExistence type="predicted"/>
<dbReference type="eggNOG" id="COG0619">
    <property type="taxonomic scope" value="Bacteria"/>
</dbReference>
<evidence type="ECO:0000256" key="4">
    <source>
        <dbReference type="ARBA" id="ARBA00022989"/>
    </source>
</evidence>
<dbReference type="GO" id="GO:0005886">
    <property type="term" value="C:plasma membrane"/>
    <property type="evidence" value="ECO:0007669"/>
    <property type="project" value="UniProtKB-ARBA"/>
</dbReference>
<evidence type="ECO:0000313" key="7">
    <source>
        <dbReference type="EMBL" id="ACV23324.1"/>
    </source>
</evidence>
<evidence type="ECO:0000256" key="5">
    <source>
        <dbReference type="ARBA" id="ARBA00023136"/>
    </source>
</evidence>
<dbReference type="EMBL" id="CP001684">
    <property type="protein sequence ID" value="ACV23324.1"/>
    <property type="molecule type" value="Genomic_DNA"/>
</dbReference>
<dbReference type="AlphaFoldDB" id="C7N1A2"/>
<dbReference type="KEGG" id="shi:Shel_23150"/>
<dbReference type="HOGENOM" id="CLU_076847_1_1_11"/>
<evidence type="ECO:0000256" key="6">
    <source>
        <dbReference type="SAM" id="Phobius"/>
    </source>
</evidence>
<feature type="transmembrane region" description="Helical" evidence="6">
    <location>
        <begin position="94"/>
        <end position="117"/>
    </location>
</feature>
<feature type="transmembrane region" description="Helical" evidence="6">
    <location>
        <begin position="137"/>
        <end position="155"/>
    </location>
</feature>
<sequence>MASSGDTYTFSMRRALLDPRTKLALLVLMALFCLAGVGGARLAEFRAVLSALPFVLMLVDKRTAYGFVMLGLLVLSNAYILFAFTGTGGVFESVMIVFTFVLIRLIPCLMMGSYTMSTTSVSEFSAAMNRMHVPQQITIPFSVMFRFFPTIKENAADLGESMRMRGIKGSNISKFIEYRLVPLVEVTSRSGDELSASALVRGLGSPIARTDIARIGFGAGDAAVAVLLVVAFAVSWGFSL</sequence>
<dbReference type="InterPro" id="IPR003339">
    <property type="entry name" value="ABC/ECF_trnsptr_transmembrane"/>
</dbReference>
<dbReference type="PANTHER" id="PTHR34857">
    <property type="entry name" value="SLL0384 PROTEIN"/>
    <property type="match status" value="1"/>
</dbReference>
<keyword evidence="4 6" id="KW-1133">Transmembrane helix</keyword>
<keyword evidence="5 6" id="KW-0472">Membrane</keyword>
<comment type="subcellular location">
    <subcellularLocation>
        <location evidence="1">Membrane</location>
        <topology evidence="1">Multi-pass membrane protein</topology>
    </subcellularLocation>
</comment>
<evidence type="ECO:0000256" key="1">
    <source>
        <dbReference type="ARBA" id="ARBA00004141"/>
    </source>
</evidence>
<dbReference type="PANTHER" id="PTHR34857:SF2">
    <property type="entry name" value="SLL0384 PROTEIN"/>
    <property type="match status" value="1"/>
</dbReference>
<keyword evidence="8" id="KW-1185">Reference proteome</keyword>
<reference evidence="7 8" key="1">
    <citation type="journal article" date="2009" name="Stand. Genomic Sci.">
        <title>Complete genome sequence of Slackia heliotrinireducens type strain (RHS 1).</title>
        <authorList>
            <person name="Pukall R."/>
            <person name="Lapidus A."/>
            <person name="Nolan M."/>
            <person name="Copeland A."/>
            <person name="Glavina Del Rio T."/>
            <person name="Lucas S."/>
            <person name="Chen F."/>
            <person name="Tice H."/>
            <person name="Cheng J.F."/>
            <person name="Chertkov O."/>
            <person name="Bruce D."/>
            <person name="Goodwin L."/>
            <person name="Kuske C."/>
            <person name="Brettin T."/>
            <person name="Detter J.C."/>
            <person name="Han C."/>
            <person name="Pitluck S."/>
            <person name="Pati A."/>
            <person name="Mavrommatis K."/>
            <person name="Ivanova N."/>
            <person name="Ovchinnikova G."/>
            <person name="Chen A."/>
            <person name="Palaniappan K."/>
            <person name="Schneider S."/>
            <person name="Rohde M."/>
            <person name="Chain P."/>
            <person name="D'haeseleer P."/>
            <person name="Goker M."/>
            <person name="Bristow J."/>
            <person name="Eisen J.A."/>
            <person name="Markowitz V."/>
            <person name="Kyrpides N.C."/>
            <person name="Klenk H.P."/>
            <person name="Hugenholtz P."/>
        </authorList>
    </citation>
    <scope>NUCLEOTIDE SEQUENCE [LARGE SCALE GENOMIC DNA]</scope>
    <source>
        <strain evidence="8">ATCC 29202 / DSM 20476 / NCTC 11029 / RHS 1</strain>
    </source>
</reference>
<dbReference type="Proteomes" id="UP000002026">
    <property type="component" value="Chromosome"/>
</dbReference>
<accession>C7N1A2</accession>
<organism evidence="7 8">
    <name type="scientific">Slackia heliotrinireducens (strain ATCC 29202 / DSM 20476 / NCTC 11029 / RHS 1)</name>
    <name type="common">Peptococcus heliotrinreducens</name>
    <dbReference type="NCBI Taxonomy" id="471855"/>
    <lineage>
        <taxon>Bacteria</taxon>
        <taxon>Bacillati</taxon>
        <taxon>Actinomycetota</taxon>
        <taxon>Coriobacteriia</taxon>
        <taxon>Eggerthellales</taxon>
        <taxon>Eggerthellaceae</taxon>
        <taxon>Slackia</taxon>
    </lineage>
</organism>
<keyword evidence="2" id="KW-1003">Cell membrane</keyword>
<evidence type="ECO:0000313" key="8">
    <source>
        <dbReference type="Proteomes" id="UP000002026"/>
    </source>
</evidence>
<evidence type="ECO:0000256" key="3">
    <source>
        <dbReference type="ARBA" id="ARBA00022692"/>
    </source>
</evidence>
<dbReference type="RefSeq" id="WP_012799424.1">
    <property type="nucleotide sequence ID" value="NC_013165.1"/>
</dbReference>
<name>C7N1A2_SLAHD</name>